<evidence type="ECO:0000256" key="2">
    <source>
        <dbReference type="ARBA" id="ARBA00022679"/>
    </source>
</evidence>
<reference evidence="6 7" key="1">
    <citation type="submission" date="2018-09" db="EMBL/GenBank/DDBJ databases">
        <title>Genomic investigation of the strawberry pathogen Phytophthora fragariae indicates pathogenicity is determined by transcriptional variation in three key races.</title>
        <authorList>
            <person name="Adams T.M."/>
            <person name="Armitage A.D."/>
            <person name="Sobczyk M.K."/>
            <person name="Bates H.J."/>
            <person name="Dunwell J.M."/>
            <person name="Nellist C.F."/>
            <person name="Harrison R.J."/>
        </authorList>
    </citation>
    <scope>NUCLEOTIDE SEQUENCE [LARGE SCALE GENOMIC DNA]</scope>
    <source>
        <strain evidence="5 6">SCRP249</strain>
        <strain evidence="4 7">SCRP324</strain>
    </source>
</reference>
<protein>
    <recommendedName>
        <fullName evidence="3">Maltose/galactoside acetyltransferase domain-containing protein</fullName>
    </recommendedName>
</protein>
<evidence type="ECO:0000256" key="1">
    <source>
        <dbReference type="ARBA" id="ARBA00007274"/>
    </source>
</evidence>
<name>A0A6A3I1B2_9STRA</name>
<dbReference type="InterPro" id="IPR024688">
    <property type="entry name" value="Mac_dom"/>
</dbReference>
<dbReference type="Pfam" id="PF12464">
    <property type="entry name" value="Mac"/>
    <property type="match status" value="1"/>
</dbReference>
<keyword evidence="2" id="KW-0808">Transferase</keyword>
<evidence type="ECO:0000259" key="3">
    <source>
        <dbReference type="SMART" id="SM01266"/>
    </source>
</evidence>
<dbReference type="Proteomes" id="UP000435112">
    <property type="component" value="Unassembled WGS sequence"/>
</dbReference>
<gene>
    <name evidence="5" type="ORF">PR001_g25544</name>
    <name evidence="4" type="ORF">PR002_g25932</name>
</gene>
<comment type="similarity">
    <text evidence="1">Belongs to the transferase hexapeptide repeat family.</text>
</comment>
<comment type="caution">
    <text evidence="5">The sequence shown here is derived from an EMBL/GenBank/DDBJ whole genome shotgun (WGS) entry which is preliminary data.</text>
</comment>
<evidence type="ECO:0000313" key="5">
    <source>
        <dbReference type="EMBL" id="KAE8976010.1"/>
    </source>
</evidence>
<proteinExistence type="inferred from homology"/>
<dbReference type="EMBL" id="QXFU01003563">
    <property type="protein sequence ID" value="KAE8974383.1"/>
    <property type="molecule type" value="Genomic_DNA"/>
</dbReference>
<dbReference type="GO" id="GO:0016407">
    <property type="term" value="F:acetyltransferase activity"/>
    <property type="evidence" value="ECO:0007669"/>
    <property type="project" value="InterPro"/>
</dbReference>
<dbReference type="EMBL" id="QXFV01003522">
    <property type="protein sequence ID" value="KAE8976010.1"/>
    <property type="molecule type" value="Genomic_DNA"/>
</dbReference>
<accession>A0A6A3I1B2</accession>
<dbReference type="OrthoDB" id="25818at2759"/>
<dbReference type="AlphaFoldDB" id="A0A6A3I1B2"/>
<sequence>MLGRYAQNAANCNGCHLLNANDDDNLNLIAALLSTSSIHDFTSDCFATMVTEKAKMIRGELYIAADPTLAEDRRAARELTKQFNDMTHTESPEGC</sequence>
<organism evidence="5 6">
    <name type="scientific">Phytophthora rubi</name>
    <dbReference type="NCBI Taxonomy" id="129364"/>
    <lineage>
        <taxon>Eukaryota</taxon>
        <taxon>Sar</taxon>
        <taxon>Stramenopiles</taxon>
        <taxon>Oomycota</taxon>
        <taxon>Peronosporomycetes</taxon>
        <taxon>Peronosporales</taxon>
        <taxon>Peronosporaceae</taxon>
        <taxon>Phytophthora</taxon>
    </lineage>
</organism>
<dbReference type="SMART" id="SM01266">
    <property type="entry name" value="Mac"/>
    <property type="match status" value="1"/>
</dbReference>
<evidence type="ECO:0000313" key="4">
    <source>
        <dbReference type="EMBL" id="KAE8974383.1"/>
    </source>
</evidence>
<evidence type="ECO:0000313" key="6">
    <source>
        <dbReference type="Proteomes" id="UP000429607"/>
    </source>
</evidence>
<feature type="domain" description="Maltose/galactoside acetyltransferase" evidence="3">
    <location>
        <begin position="53"/>
        <end position="93"/>
    </location>
</feature>
<evidence type="ECO:0000313" key="7">
    <source>
        <dbReference type="Proteomes" id="UP000435112"/>
    </source>
</evidence>
<dbReference type="Proteomes" id="UP000429607">
    <property type="component" value="Unassembled WGS sequence"/>
</dbReference>